<dbReference type="VEuPathDB" id="FungiDB:PPTG_24262"/>
<accession>W2HY93</accession>
<reference evidence="1" key="1">
    <citation type="submission" date="2013-11" db="EMBL/GenBank/DDBJ databases">
        <title>The Genome Sequence of Phytophthora parasitica CJ05E6.</title>
        <authorList>
            <consortium name="The Broad Institute Genomics Platform"/>
            <person name="Russ C."/>
            <person name="Tyler B."/>
            <person name="Panabieres F."/>
            <person name="Shan W."/>
            <person name="Tripathy S."/>
            <person name="Grunwald N."/>
            <person name="Machado M."/>
            <person name="Johnson C.S."/>
            <person name="Arredondo F."/>
            <person name="Hong C."/>
            <person name="Coffey M."/>
            <person name="Young S.K."/>
            <person name="Zeng Q."/>
            <person name="Gargeya S."/>
            <person name="Fitzgerald M."/>
            <person name="Abouelleil A."/>
            <person name="Alvarado L."/>
            <person name="Chapman S.B."/>
            <person name="Gainer-Dewar J."/>
            <person name="Goldberg J."/>
            <person name="Griggs A."/>
            <person name="Gujja S."/>
            <person name="Hansen M."/>
            <person name="Howarth C."/>
            <person name="Imamovic A."/>
            <person name="Ireland A."/>
            <person name="Larimer J."/>
            <person name="McCowan C."/>
            <person name="Murphy C."/>
            <person name="Pearson M."/>
            <person name="Poon T.W."/>
            <person name="Priest M."/>
            <person name="Roberts A."/>
            <person name="Saif S."/>
            <person name="Shea T."/>
            <person name="Sykes S."/>
            <person name="Wortman J."/>
            <person name="Nusbaum C."/>
            <person name="Birren B."/>
        </authorList>
    </citation>
    <scope>NUCLEOTIDE SEQUENCE [LARGE SCALE GENOMIC DNA]</scope>
    <source>
        <strain evidence="1">CJ05E6</strain>
    </source>
</reference>
<gene>
    <name evidence="1" type="ORF">L916_19504</name>
</gene>
<dbReference type="EMBL" id="KI676116">
    <property type="protein sequence ID" value="ETL26885.1"/>
    <property type="molecule type" value="Genomic_DNA"/>
</dbReference>
<organism evidence="1">
    <name type="scientific">Phytophthora nicotianae</name>
    <name type="common">Potato buckeye rot agent</name>
    <name type="synonym">Phytophthora parasitica</name>
    <dbReference type="NCBI Taxonomy" id="4792"/>
    <lineage>
        <taxon>Eukaryota</taxon>
        <taxon>Sar</taxon>
        <taxon>Stramenopiles</taxon>
        <taxon>Oomycota</taxon>
        <taxon>Peronosporomycetes</taxon>
        <taxon>Peronosporales</taxon>
        <taxon>Peronosporaceae</taxon>
        <taxon>Phytophthora</taxon>
    </lineage>
</organism>
<evidence type="ECO:0000313" key="1">
    <source>
        <dbReference type="EMBL" id="ETL26885.1"/>
    </source>
</evidence>
<proteinExistence type="predicted"/>
<protein>
    <submittedName>
        <fullName evidence="1">Uncharacterized protein</fullName>
    </submittedName>
</protein>
<dbReference type="AlphaFoldDB" id="W2HY93"/>
<sequence length="50" mass="5518">MGTYYPVGNEQTTMLPGYIPGSSHFPIYLAEDTHHSTPVGRAQAVERPSR</sequence>
<name>W2HY93_PHYNI</name>
<dbReference type="Proteomes" id="UP000053864">
    <property type="component" value="Unassembled WGS sequence"/>
</dbReference>